<organism evidence="2">
    <name type="scientific">Vanderwaltozyma polyspora (strain ATCC 22028 / DSM 70294 / BCRC 21397 / CBS 2163 / NBRC 10782 / NRRL Y-8283 / UCD 57-17)</name>
    <name type="common">Kluyveromyces polysporus</name>
    <dbReference type="NCBI Taxonomy" id="436907"/>
    <lineage>
        <taxon>Eukaryota</taxon>
        <taxon>Fungi</taxon>
        <taxon>Dikarya</taxon>
        <taxon>Ascomycota</taxon>
        <taxon>Saccharomycotina</taxon>
        <taxon>Saccharomycetes</taxon>
        <taxon>Saccharomycetales</taxon>
        <taxon>Saccharomycetaceae</taxon>
        <taxon>Vanderwaltozyma</taxon>
    </lineage>
</organism>
<dbReference type="PANTHER" id="PTHR13060">
    <property type="entry name" value="SGT1 PROTEIN HSGT1 SUPPRESSOR OF GCR2"/>
    <property type="match status" value="1"/>
</dbReference>
<dbReference type="OrthoDB" id="27237at2759"/>
<dbReference type="OMA" id="DYRVWIH"/>
<dbReference type="STRING" id="436907.A7TKN8"/>
<dbReference type="HOGENOM" id="CLU_040069_0_0_1"/>
<protein>
    <submittedName>
        <fullName evidence="1">Uncharacterized protein</fullName>
    </submittedName>
</protein>
<sequence>MMLVKDIDKLSSDHLWQNEDDVDGVDSFNGGQELIHLLFGIFHLDMLQIGNIETILQDIINVVNDVFKAWNIHYPWSYYNSVQLEIKSLPNGTRYVFGDICVQDSIEEQERLIISLLYKVSDKLSVNNFIRICDNWFDLLIAESNEFLPQDYQIPIAFNRFWLHEGKLKVIPITFYYNRGLTPDEAIQFLTKSYFNLIQFEGISEAIDRNVLSGYPEKYLENLVKLPVVFEDKEIYQLLAENPTIISYIVRQVLTEVDIASVVSKEDANGELYSLEVLIPKTHFQLLSVALVNSNECSPMNLPLCHGRIISYILHSLLDKGKLKKCNLDIENQYRQGKILPPFDAFNFKEANFTDNELSSEDDIRNSNFVEKLTSYISQVTGNLNDLKLNEVDTNDVDDLLDSSVTENENKTNNNQFGLDSSVKNMTLSEEDFFEFYLKNALNMKEDDIANCLADNNELKQESEQNITSNEMLNNSEFDDDDYDNEIDTVLKSLDIKEDQNEYIKGLLESMIVDGRPNELIENFLNVMLQKKDNDE</sequence>
<dbReference type="GeneID" id="5545349"/>
<dbReference type="GO" id="GO:0005634">
    <property type="term" value="C:nucleus"/>
    <property type="evidence" value="ECO:0007669"/>
    <property type="project" value="TreeGrafter"/>
</dbReference>
<dbReference type="Proteomes" id="UP000000267">
    <property type="component" value="Unassembled WGS sequence"/>
</dbReference>
<name>A7TKN8_VANPO</name>
<dbReference type="RefSeq" id="XP_001645008.1">
    <property type="nucleotide sequence ID" value="XM_001644958.1"/>
</dbReference>
<dbReference type="InterPro" id="IPR010770">
    <property type="entry name" value="Ecd"/>
</dbReference>
<dbReference type="AlphaFoldDB" id="A7TKN8"/>
<accession>A7TKN8</accession>
<dbReference type="Pfam" id="PF07093">
    <property type="entry name" value="SGT1"/>
    <property type="match status" value="1"/>
</dbReference>
<gene>
    <name evidence="1" type="ORF">Kpol_1072p20</name>
</gene>
<dbReference type="eggNOG" id="KOG2406">
    <property type="taxonomic scope" value="Eukaryota"/>
</dbReference>
<dbReference type="InParanoid" id="A7TKN8"/>
<reference evidence="1 2" key="1">
    <citation type="journal article" date="2007" name="Proc. Natl. Acad. Sci. U.S.A.">
        <title>Independent sorting-out of thousands of duplicated gene pairs in two yeast species descended from a whole-genome duplication.</title>
        <authorList>
            <person name="Scannell D.R."/>
            <person name="Frank A.C."/>
            <person name="Conant G.C."/>
            <person name="Byrne K.P."/>
            <person name="Woolfit M."/>
            <person name="Wolfe K.H."/>
        </authorList>
    </citation>
    <scope>NUCLEOTIDE SEQUENCE [LARGE SCALE GENOMIC DNA]</scope>
    <source>
        <strain evidence="2">ATCC 22028 / DSM 70294 / BCRC 21397 / CBS 2163 / NBRC 10782 / NRRL Y-8283 / UCD 57-17</strain>
    </source>
</reference>
<dbReference type="KEGG" id="vpo:Kpol_1072p20"/>
<keyword evidence="2" id="KW-1185">Reference proteome</keyword>
<evidence type="ECO:0000313" key="2">
    <source>
        <dbReference type="Proteomes" id="UP000000267"/>
    </source>
</evidence>
<dbReference type="PhylomeDB" id="A7TKN8"/>
<evidence type="ECO:0000313" key="1">
    <source>
        <dbReference type="EMBL" id="EDO17150.1"/>
    </source>
</evidence>
<proteinExistence type="predicted"/>
<dbReference type="EMBL" id="DS480409">
    <property type="protein sequence ID" value="EDO17150.1"/>
    <property type="molecule type" value="Genomic_DNA"/>
</dbReference>
<dbReference type="PANTHER" id="PTHR13060:SF0">
    <property type="entry name" value="PROTEIN ECDYSONELESS HOMOLOG"/>
    <property type="match status" value="1"/>
</dbReference>